<dbReference type="STRING" id="1229662.W3WR66"/>
<reference evidence="10" key="1">
    <citation type="journal article" date="2015" name="BMC Genomics">
        <title>Genomic and transcriptomic analysis of the endophytic fungus Pestalotiopsis fici reveals its lifestyle and high potential for synthesis of natural products.</title>
        <authorList>
            <person name="Wang X."/>
            <person name="Zhang X."/>
            <person name="Liu L."/>
            <person name="Xiang M."/>
            <person name="Wang W."/>
            <person name="Sun X."/>
            <person name="Che Y."/>
            <person name="Guo L."/>
            <person name="Liu G."/>
            <person name="Guo L."/>
            <person name="Wang C."/>
            <person name="Yin W.B."/>
            <person name="Stadler M."/>
            <person name="Zhang X."/>
            <person name="Liu X."/>
        </authorList>
    </citation>
    <scope>NUCLEOTIDE SEQUENCE [LARGE SCALE GENOMIC DNA]</scope>
    <source>
        <strain evidence="10">W106-1 / CGMCC3.15140</strain>
    </source>
</reference>
<keyword evidence="7" id="KW-0503">Monooxygenase</keyword>
<dbReference type="PRINTS" id="PR00420">
    <property type="entry name" value="RNGMNOXGNASE"/>
</dbReference>
<dbReference type="OrthoDB" id="16820at2759"/>
<evidence type="ECO:0000256" key="7">
    <source>
        <dbReference type="ARBA" id="ARBA00023033"/>
    </source>
</evidence>
<dbReference type="AlphaFoldDB" id="W3WR66"/>
<dbReference type="eggNOG" id="KOG2614">
    <property type="taxonomic scope" value="Eukaryota"/>
</dbReference>
<dbReference type="InterPro" id="IPR050493">
    <property type="entry name" value="FAD-dep_Monooxygenase_BioMet"/>
</dbReference>
<protein>
    <recommendedName>
        <fullName evidence="8">FAD-binding domain-containing protein</fullName>
    </recommendedName>
</protein>
<evidence type="ECO:0000313" key="9">
    <source>
        <dbReference type="EMBL" id="ETS76329.1"/>
    </source>
</evidence>
<dbReference type="InParanoid" id="W3WR66"/>
<dbReference type="GO" id="GO:0004497">
    <property type="term" value="F:monooxygenase activity"/>
    <property type="evidence" value="ECO:0007669"/>
    <property type="project" value="UniProtKB-KW"/>
</dbReference>
<accession>W3WR66</accession>
<comment type="cofactor">
    <cofactor evidence="1">
        <name>FAD</name>
        <dbReference type="ChEBI" id="CHEBI:57692"/>
    </cofactor>
</comment>
<evidence type="ECO:0000313" key="10">
    <source>
        <dbReference type="Proteomes" id="UP000030651"/>
    </source>
</evidence>
<dbReference type="GO" id="GO:0071949">
    <property type="term" value="F:FAD binding"/>
    <property type="evidence" value="ECO:0007669"/>
    <property type="project" value="InterPro"/>
</dbReference>
<gene>
    <name evidence="9" type="ORF">PFICI_11716</name>
</gene>
<name>W3WR66_PESFW</name>
<proteinExistence type="inferred from homology"/>
<dbReference type="PANTHER" id="PTHR13789:SF315">
    <property type="entry name" value="FAD-DEPENDENT MONOOXYGENASE MDPD"/>
    <property type="match status" value="1"/>
</dbReference>
<evidence type="ECO:0000256" key="4">
    <source>
        <dbReference type="ARBA" id="ARBA00022630"/>
    </source>
</evidence>
<keyword evidence="6" id="KW-0560">Oxidoreductase</keyword>
<evidence type="ECO:0000259" key="8">
    <source>
        <dbReference type="Pfam" id="PF01494"/>
    </source>
</evidence>
<keyword evidence="10" id="KW-1185">Reference proteome</keyword>
<evidence type="ECO:0000256" key="3">
    <source>
        <dbReference type="ARBA" id="ARBA00007992"/>
    </source>
</evidence>
<dbReference type="PANTHER" id="PTHR13789">
    <property type="entry name" value="MONOOXYGENASE"/>
    <property type="match status" value="1"/>
</dbReference>
<dbReference type="Gene3D" id="3.50.50.60">
    <property type="entry name" value="FAD/NAD(P)-binding domain"/>
    <property type="match status" value="1"/>
</dbReference>
<dbReference type="KEGG" id="pfy:PFICI_11716"/>
<feature type="domain" description="FAD-binding" evidence="8">
    <location>
        <begin position="30"/>
        <end position="373"/>
    </location>
</feature>
<evidence type="ECO:0000256" key="5">
    <source>
        <dbReference type="ARBA" id="ARBA00022827"/>
    </source>
</evidence>
<sequence length="497" mass="55403">MDLKRKICLEPTHENVVVDGILRYPDTGLKVLVVGAGPGGLMTALEFWRKGHTVEILEKANDISPIGDAIFLSPSGVCGLHKYPKLMEAYPAISRDIVLTIRQWTGECIVPPYEWEWNRHDVPQHVAWPMRIRTMVERAPFSLMLYKQCERLGIKTTFGVNIVDYVESTDAEPATVISENGIEYIGDIVVAADGLGTKSHNVVLGKVSRAYPTGFQIARVMYHIDETHDAPMLNQLKGSRSDMRIYSGRNFHCIAAVADDIVVIGLTTPDNGIAAESWAQGISAEEMLSRLPAQEDLDPILPEIIRSIPHDKKVVSWKLCWRDPQSSWTSPGGRIVQLGDSAHAFIPSSTMGAVAALEDAMSLAECLRLAGRGNPTVGTKVHELLRLQRVAILQRTGFANRREAHQDTGMEGAINDAIDNDPLRIGKWVWTHHAEKYVSEKFAEAKAHLMIGAPFQNSNIPEGFVWDSDWSMEKELEAERQRIPMENIKRNGDWGIY</sequence>
<keyword evidence="5" id="KW-0274">FAD</keyword>
<evidence type="ECO:0000256" key="1">
    <source>
        <dbReference type="ARBA" id="ARBA00001974"/>
    </source>
</evidence>
<organism evidence="9 10">
    <name type="scientific">Pestalotiopsis fici (strain W106-1 / CGMCC3.15140)</name>
    <dbReference type="NCBI Taxonomy" id="1229662"/>
    <lineage>
        <taxon>Eukaryota</taxon>
        <taxon>Fungi</taxon>
        <taxon>Dikarya</taxon>
        <taxon>Ascomycota</taxon>
        <taxon>Pezizomycotina</taxon>
        <taxon>Sordariomycetes</taxon>
        <taxon>Xylariomycetidae</taxon>
        <taxon>Amphisphaeriales</taxon>
        <taxon>Sporocadaceae</taxon>
        <taxon>Pestalotiopsis</taxon>
    </lineage>
</organism>
<comment type="similarity">
    <text evidence="3">Belongs to the paxM FAD-dependent monooxygenase family.</text>
</comment>
<dbReference type="Proteomes" id="UP000030651">
    <property type="component" value="Unassembled WGS sequence"/>
</dbReference>
<comment type="pathway">
    <text evidence="2">Secondary metabolite biosynthesis.</text>
</comment>
<keyword evidence="4" id="KW-0285">Flavoprotein</keyword>
<dbReference type="InterPro" id="IPR002938">
    <property type="entry name" value="FAD-bd"/>
</dbReference>
<dbReference type="HOGENOM" id="CLU_009665_19_1_1"/>
<dbReference type="OMA" id="RQGKWIW"/>
<dbReference type="SUPFAM" id="SSF51905">
    <property type="entry name" value="FAD/NAD(P)-binding domain"/>
    <property type="match status" value="1"/>
</dbReference>
<dbReference type="GeneID" id="19276729"/>
<evidence type="ECO:0000256" key="6">
    <source>
        <dbReference type="ARBA" id="ARBA00023002"/>
    </source>
</evidence>
<dbReference type="Pfam" id="PF01494">
    <property type="entry name" value="FAD_binding_3"/>
    <property type="match status" value="1"/>
</dbReference>
<dbReference type="RefSeq" id="XP_007838488.1">
    <property type="nucleotide sequence ID" value="XM_007840297.1"/>
</dbReference>
<dbReference type="EMBL" id="KI912117">
    <property type="protein sequence ID" value="ETS76329.1"/>
    <property type="molecule type" value="Genomic_DNA"/>
</dbReference>
<dbReference type="InterPro" id="IPR036188">
    <property type="entry name" value="FAD/NAD-bd_sf"/>
</dbReference>
<evidence type="ECO:0000256" key="2">
    <source>
        <dbReference type="ARBA" id="ARBA00005179"/>
    </source>
</evidence>